<dbReference type="GO" id="GO:0045454">
    <property type="term" value="P:cell redox homeostasis"/>
    <property type="evidence" value="ECO:0007669"/>
    <property type="project" value="TreeGrafter"/>
</dbReference>
<comment type="caution">
    <text evidence="12">The sequence shown here is derived from an EMBL/GenBank/DDBJ whole genome shotgun (WGS) entry which is preliminary data.</text>
</comment>
<feature type="disulfide bond" description="Alternate" evidence="9">
    <location>
        <begin position="206"/>
        <end position="212"/>
    </location>
</feature>
<keyword evidence="2 9" id="KW-0963">Cytoplasm</keyword>
<evidence type="ECO:0000256" key="10">
    <source>
        <dbReference type="PIRSR" id="PIRSR000239-1"/>
    </source>
</evidence>
<dbReference type="Gene3D" id="3.30.1020.10">
    <property type="entry name" value="Antioxidant, Horf6, Chain A, domain2"/>
    <property type="match status" value="1"/>
</dbReference>
<dbReference type="AlphaFoldDB" id="A0AA91LVP8"/>
<dbReference type="Pfam" id="PF00578">
    <property type="entry name" value="AhpC-TSA"/>
    <property type="match status" value="1"/>
</dbReference>
<keyword evidence="5 9" id="KW-0560">Oxidoreductase</keyword>
<feature type="disulfide bond" description="Interchain (with Cys-212); in linked form" evidence="9">
    <location>
        <position position="44"/>
    </location>
</feature>
<dbReference type="GO" id="GO:0008379">
    <property type="term" value="F:thioredoxin peroxidase activity"/>
    <property type="evidence" value="ECO:0007669"/>
    <property type="project" value="TreeGrafter"/>
</dbReference>
<comment type="similarity">
    <text evidence="1">Belongs to the peroxiredoxin family. AhpC/Prx1 subfamily.</text>
</comment>
<dbReference type="GO" id="GO:0006979">
    <property type="term" value="P:response to oxidative stress"/>
    <property type="evidence" value="ECO:0007669"/>
    <property type="project" value="TreeGrafter"/>
</dbReference>
<dbReference type="Pfam" id="PF10417">
    <property type="entry name" value="1-cysPrx_C"/>
    <property type="match status" value="1"/>
</dbReference>
<dbReference type="Proteomes" id="UP000192441">
    <property type="component" value="Unassembled WGS sequence"/>
</dbReference>
<dbReference type="InterPro" id="IPR022915">
    <property type="entry name" value="Peroxiredoxin_TDXH"/>
</dbReference>
<dbReference type="GO" id="GO:0042744">
    <property type="term" value="P:hydrogen peroxide catabolic process"/>
    <property type="evidence" value="ECO:0007669"/>
    <property type="project" value="TreeGrafter"/>
</dbReference>
<dbReference type="PANTHER" id="PTHR10681:SF128">
    <property type="entry name" value="THIOREDOXIN-DEPENDENT PEROXIDE REDUCTASE, MITOCHONDRIAL"/>
    <property type="match status" value="1"/>
</dbReference>
<protein>
    <recommendedName>
        <fullName evidence="9">Peroxiredoxin</fullName>
        <ecNumber evidence="9">1.11.1.24</ecNumber>
    </recommendedName>
    <alternativeName>
        <fullName evidence="9">Thioredoxin peroxidase</fullName>
    </alternativeName>
    <alternativeName>
        <fullName evidence="9">Thioredoxin-dependent peroxiredoxin</fullName>
    </alternativeName>
</protein>
<feature type="disulfide bond" description="Interchain (with Cys-44); in linked form" evidence="9">
    <location>
        <position position="212"/>
    </location>
</feature>
<accession>A0AA91LVP8</accession>
<comment type="miscellaneous">
    <text evidence="9">The active site is a conserved redox-active cysteine residue, the peroxidatic cysteine (C(P)), which makes the nucleophilic attack on the peroxide substrate. The peroxide oxidizes the C(P)-SH to cysteine sulfenic acid (C(P)-SOH), which then reacts with another cysteine residue, the resolving cysteine (C(R)), to form a disulfide bridge. The disulfide is subsequently reduced by an appropriate electron donor to complete the catalytic cycle. Although the primary sequence of this enzyme is similar to those of the 1-Cys Prx6 enzymes, its catalytic properties resemble those of the typical 2-Cys Prxs and C(R) is provided by the other dimeric subunit to form an intersubunit disulfide. The disulfide is subsequently reduced by thioredoxin.</text>
</comment>
<dbReference type="InterPro" id="IPR000866">
    <property type="entry name" value="AhpC/TSA"/>
</dbReference>
<dbReference type="InterPro" id="IPR013766">
    <property type="entry name" value="Thioredoxin_domain"/>
</dbReference>
<feature type="binding site" evidence="9">
    <location>
        <position position="127"/>
    </location>
    <ligand>
        <name>substrate</name>
    </ligand>
</feature>
<keyword evidence="9" id="KW-1015">Disulfide bond</keyword>
<evidence type="ECO:0000256" key="7">
    <source>
        <dbReference type="ARBA" id="ARBA00025719"/>
    </source>
</evidence>
<evidence type="ECO:0000259" key="11">
    <source>
        <dbReference type="PROSITE" id="PS51352"/>
    </source>
</evidence>
<dbReference type="InterPro" id="IPR045020">
    <property type="entry name" value="PRX_1cys"/>
</dbReference>
<dbReference type="InterPro" id="IPR050217">
    <property type="entry name" value="Peroxiredoxin"/>
</dbReference>
<dbReference type="EMBL" id="MVHM01000011">
    <property type="protein sequence ID" value="ORA35829.1"/>
    <property type="molecule type" value="Genomic_DNA"/>
</dbReference>
<proteinExistence type="inferred from homology"/>
<evidence type="ECO:0000256" key="4">
    <source>
        <dbReference type="ARBA" id="ARBA00022862"/>
    </source>
</evidence>
<dbReference type="PIRSF" id="PIRSF000239">
    <property type="entry name" value="AHPC"/>
    <property type="match status" value="1"/>
</dbReference>
<evidence type="ECO:0000313" key="12">
    <source>
        <dbReference type="EMBL" id="ORA35829.1"/>
    </source>
</evidence>
<dbReference type="InterPro" id="IPR036249">
    <property type="entry name" value="Thioredoxin-like_sf"/>
</dbReference>
<dbReference type="InterPro" id="IPR024706">
    <property type="entry name" value="Peroxiredoxin_AhpC-typ"/>
</dbReference>
<comment type="similarity">
    <text evidence="7 9">Belongs to the peroxiredoxin family. Prx6 subfamily.</text>
</comment>
<reference evidence="12 13" key="1">
    <citation type="submission" date="2016-12" db="EMBL/GenBank/DDBJ databases">
        <title>The new phylogeny of genus Mycobacterium.</title>
        <authorList>
            <person name="Tortoli E."/>
            <person name="Trovato A."/>
            <person name="Cirillo D.M."/>
        </authorList>
    </citation>
    <scope>NUCLEOTIDE SEQUENCE [LARGE SCALE GENOMIC DNA]</scope>
    <source>
        <strain evidence="12 13">DSM 44624</strain>
    </source>
</reference>
<evidence type="ECO:0000256" key="8">
    <source>
        <dbReference type="ARBA" id="ARBA00037420"/>
    </source>
</evidence>
<dbReference type="GO" id="GO:0005829">
    <property type="term" value="C:cytosol"/>
    <property type="evidence" value="ECO:0007669"/>
    <property type="project" value="TreeGrafter"/>
</dbReference>
<comment type="function">
    <text evidence="8 9">Thiol-specific peroxidase that catalyzes the reduction of hydrogen peroxide and organic hydroperoxides to water and alcohols, respectively. Plays a role in cell protection against oxidative stress by detoxifying peroxides.</text>
</comment>
<dbReference type="NCBIfam" id="NF009668">
    <property type="entry name" value="PRK13189.1"/>
    <property type="match status" value="1"/>
</dbReference>
<evidence type="ECO:0000313" key="13">
    <source>
        <dbReference type="Proteomes" id="UP000192441"/>
    </source>
</evidence>
<evidence type="ECO:0000256" key="2">
    <source>
        <dbReference type="ARBA" id="ARBA00022490"/>
    </source>
</evidence>
<name>A0AA91LVP8_9MYCO</name>
<keyword evidence="3 9" id="KW-0575">Peroxidase</keyword>
<dbReference type="HAMAP" id="MF_00401">
    <property type="entry name" value="Peroxiredoxin"/>
    <property type="match status" value="1"/>
</dbReference>
<comment type="subunit">
    <text evidence="9">Homodecamer. Pentamer of dimers that assemble into a ring structure.</text>
</comment>
<comment type="catalytic activity">
    <reaction evidence="9">
        <text>a hydroperoxide + [thioredoxin]-dithiol = an alcohol + [thioredoxin]-disulfide + H2O</text>
        <dbReference type="Rhea" id="RHEA:62620"/>
        <dbReference type="Rhea" id="RHEA-COMP:10698"/>
        <dbReference type="Rhea" id="RHEA-COMP:10700"/>
        <dbReference type="ChEBI" id="CHEBI:15377"/>
        <dbReference type="ChEBI" id="CHEBI:29950"/>
        <dbReference type="ChEBI" id="CHEBI:30879"/>
        <dbReference type="ChEBI" id="CHEBI:35924"/>
        <dbReference type="ChEBI" id="CHEBI:50058"/>
        <dbReference type="EC" id="1.11.1.24"/>
    </reaction>
</comment>
<dbReference type="EC" id="1.11.1.24" evidence="9"/>
<dbReference type="PANTHER" id="PTHR10681">
    <property type="entry name" value="THIOREDOXIN PEROXIDASE"/>
    <property type="match status" value="1"/>
</dbReference>
<gene>
    <name evidence="12" type="ORF">BST20_16680</name>
</gene>
<dbReference type="SUPFAM" id="SSF52833">
    <property type="entry name" value="Thioredoxin-like"/>
    <property type="match status" value="1"/>
</dbReference>
<evidence type="ECO:0000256" key="5">
    <source>
        <dbReference type="ARBA" id="ARBA00023002"/>
    </source>
</evidence>
<comment type="subcellular location">
    <subcellularLocation>
        <location evidence="9">Cytoplasm</location>
    </subcellularLocation>
</comment>
<dbReference type="CDD" id="cd03016">
    <property type="entry name" value="PRX_1cys"/>
    <property type="match status" value="1"/>
</dbReference>
<organism evidence="12 13">
    <name type="scientific">Mycobacterium branderi</name>
    <dbReference type="NCBI Taxonomy" id="43348"/>
    <lineage>
        <taxon>Bacteria</taxon>
        <taxon>Bacillati</taxon>
        <taxon>Actinomycetota</taxon>
        <taxon>Actinomycetes</taxon>
        <taxon>Mycobacteriales</taxon>
        <taxon>Mycobacteriaceae</taxon>
        <taxon>Mycobacterium</taxon>
    </lineage>
</organism>
<evidence type="ECO:0000256" key="1">
    <source>
        <dbReference type="ARBA" id="ARBA00009796"/>
    </source>
</evidence>
<feature type="active site" description="Cysteine sulfenic acid (-SOH) intermediate" evidence="9">
    <location>
        <position position="44"/>
    </location>
</feature>
<dbReference type="InterPro" id="IPR019479">
    <property type="entry name" value="Peroxiredoxin_C"/>
</dbReference>
<dbReference type="Gene3D" id="3.40.30.10">
    <property type="entry name" value="Glutaredoxin"/>
    <property type="match status" value="1"/>
</dbReference>
<keyword evidence="4 9" id="KW-0049">Antioxidant</keyword>
<dbReference type="PROSITE" id="PS51352">
    <property type="entry name" value="THIOREDOXIN_2"/>
    <property type="match status" value="1"/>
</dbReference>
<evidence type="ECO:0000256" key="6">
    <source>
        <dbReference type="ARBA" id="ARBA00023284"/>
    </source>
</evidence>
<evidence type="ECO:0000256" key="3">
    <source>
        <dbReference type="ARBA" id="ARBA00022559"/>
    </source>
</evidence>
<feature type="active site" description="Cysteine sulfenic acid (-SOH) intermediate; for peroxidase activity" evidence="10">
    <location>
        <position position="44"/>
    </location>
</feature>
<dbReference type="GO" id="GO:0033554">
    <property type="term" value="P:cellular response to stress"/>
    <property type="evidence" value="ECO:0007669"/>
    <property type="project" value="TreeGrafter"/>
</dbReference>
<sequence>MPRIGDPAPAFTAVTTQGHIHFPADYVGKWVILFSHPADFTPVCTSEFVTFASMQEQFAAYNTELVGLSVDGLYSHIAWLRTIREKITFRDFAGVDVTFPLIEDVSMEIARKYGMIMPGEDSRKAVRAVFVVDPVGTIRAIIYYPLSLGRNFEELLRIVKALQTTEHFGVATPADWRPGEPVIVPTADSSAAAQERMEGSAEGINCEDWFFCTKELSAQEVESAIRIM</sequence>
<keyword evidence="6 9" id="KW-0676">Redox-active center</keyword>
<evidence type="ECO:0000256" key="9">
    <source>
        <dbReference type="HAMAP-Rule" id="MF_00401"/>
    </source>
</evidence>
<feature type="domain" description="Thioredoxin" evidence="11">
    <location>
        <begin position="2"/>
        <end position="164"/>
    </location>
</feature>